<reference evidence="10 11" key="1">
    <citation type="submission" date="2014-05" db="EMBL/GenBank/DDBJ databases">
        <title>Draft genome sequence of a rare smut relative, Tilletiaria anomala UBC 951.</title>
        <authorList>
            <consortium name="DOE Joint Genome Institute"/>
            <person name="Toome M."/>
            <person name="Kuo A."/>
            <person name="Henrissat B."/>
            <person name="Lipzen A."/>
            <person name="Tritt A."/>
            <person name="Yoshinaga Y."/>
            <person name="Zane M."/>
            <person name="Barry K."/>
            <person name="Grigoriev I.V."/>
            <person name="Spatafora J.W."/>
            <person name="Aimea M.C."/>
        </authorList>
    </citation>
    <scope>NUCLEOTIDE SEQUENCE [LARGE SCALE GENOMIC DNA]</scope>
    <source>
        <strain evidence="10 11">UBC 951</strain>
    </source>
</reference>
<evidence type="ECO:0000256" key="3">
    <source>
        <dbReference type="ARBA" id="ARBA00022630"/>
    </source>
</evidence>
<keyword evidence="7" id="KW-0325">Glycoprotein</keyword>
<comment type="caution">
    <text evidence="10">The sequence shown here is derived from an EMBL/GenBank/DDBJ whole genome shotgun (WGS) entry which is preliminary data.</text>
</comment>
<dbReference type="Gene3D" id="3.50.50.60">
    <property type="entry name" value="FAD/NAD(P)-binding domain"/>
    <property type="match status" value="1"/>
</dbReference>
<evidence type="ECO:0000256" key="1">
    <source>
        <dbReference type="ARBA" id="ARBA00001974"/>
    </source>
</evidence>
<evidence type="ECO:0000256" key="2">
    <source>
        <dbReference type="ARBA" id="ARBA00009967"/>
    </source>
</evidence>
<dbReference type="PANTHER" id="PTHR15944:SF0">
    <property type="entry name" value="PRENYLCYSTEINE LYASE DOMAIN-CONTAINING PROTEIN"/>
    <property type="match status" value="1"/>
</dbReference>
<dbReference type="InterPro" id="IPR036188">
    <property type="entry name" value="FAD/NAD-bd_sf"/>
</dbReference>
<dbReference type="RefSeq" id="XP_013243608.1">
    <property type="nucleotide sequence ID" value="XM_013388154.1"/>
</dbReference>
<dbReference type="Pfam" id="PF13450">
    <property type="entry name" value="NAD_binding_8"/>
    <property type="match status" value="1"/>
</dbReference>
<dbReference type="GO" id="GO:0030327">
    <property type="term" value="P:prenylated protein catabolic process"/>
    <property type="evidence" value="ECO:0007669"/>
    <property type="project" value="TreeGrafter"/>
</dbReference>
<keyword evidence="11" id="KW-1185">Reference proteome</keyword>
<evidence type="ECO:0000256" key="4">
    <source>
        <dbReference type="ARBA" id="ARBA00022729"/>
    </source>
</evidence>
<evidence type="ECO:0000259" key="9">
    <source>
        <dbReference type="Pfam" id="PF07156"/>
    </source>
</evidence>
<evidence type="ECO:0000313" key="11">
    <source>
        <dbReference type="Proteomes" id="UP000027361"/>
    </source>
</evidence>
<comment type="cofactor">
    <cofactor evidence="1">
        <name>FAD</name>
        <dbReference type="ChEBI" id="CHEBI:57692"/>
    </cofactor>
</comment>
<dbReference type="InParanoid" id="A0A066W6B4"/>
<evidence type="ECO:0000256" key="8">
    <source>
        <dbReference type="SAM" id="SignalP"/>
    </source>
</evidence>
<evidence type="ECO:0000313" key="10">
    <source>
        <dbReference type="EMBL" id="KDN46629.1"/>
    </source>
</evidence>
<proteinExistence type="inferred from homology"/>
<keyword evidence="6" id="KW-0560">Oxidoreductase</keyword>
<dbReference type="PANTHER" id="PTHR15944">
    <property type="entry name" value="FARNESYLCYSTEINE LYASE"/>
    <property type="match status" value="1"/>
</dbReference>
<dbReference type="GO" id="GO:0001735">
    <property type="term" value="F:prenylcysteine oxidase activity"/>
    <property type="evidence" value="ECO:0007669"/>
    <property type="project" value="InterPro"/>
</dbReference>
<feature type="signal peptide" evidence="8">
    <location>
        <begin position="1"/>
        <end position="19"/>
    </location>
</feature>
<dbReference type="OrthoDB" id="437369at2759"/>
<dbReference type="InterPro" id="IPR010795">
    <property type="entry name" value="Prenylcys_lyase"/>
</dbReference>
<gene>
    <name evidence="10" type="ORF">K437DRAFT_256136</name>
</gene>
<dbReference type="GO" id="GO:0030328">
    <property type="term" value="P:prenylcysteine catabolic process"/>
    <property type="evidence" value="ECO:0007669"/>
    <property type="project" value="InterPro"/>
</dbReference>
<dbReference type="InterPro" id="IPR017046">
    <property type="entry name" value="Prenylcysteine_Oxase1"/>
</dbReference>
<dbReference type="EMBL" id="JMSN01000034">
    <property type="protein sequence ID" value="KDN46629.1"/>
    <property type="molecule type" value="Genomic_DNA"/>
</dbReference>
<feature type="domain" description="Prenylcysteine lyase" evidence="9">
    <location>
        <begin position="235"/>
        <end position="658"/>
    </location>
</feature>
<accession>A0A066W6B4</accession>
<dbReference type="Proteomes" id="UP000027361">
    <property type="component" value="Unassembled WGS sequence"/>
</dbReference>
<keyword evidence="4 8" id="KW-0732">Signal</keyword>
<protein>
    <recommendedName>
        <fullName evidence="9">Prenylcysteine lyase domain-containing protein</fullName>
    </recommendedName>
</protein>
<evidence type="ECO:0000256" key="6">
    <source>
        <dbReference type="ARBA" id="ARBA00023002"/>
    </source>
</evidence>
<dbReference type="SUPFAM" id="SSF51905">
    <property type="entry name" value="FAD/NAD(P)-binding domain"/>
    <property type="match status" value="1"/>
</dbReference>
<dbReference type="OMA" id="NMWAVEG"/>
<feature type="chain" id="PRO_5001628726" description="Prenylcysteine lyase domain-containing protein" evidence="8">
    <location>
        <begin position="20"/>
        <end position="693"/>
    </location>
</feature>
<dbReference type="HOGENOM" id="CLU_021176_0_0_1"/>
<evidence type="ECO:0000256" key="7">
    <source>
        <dbReference type="ARBA" id="ARBA00023180"/>
    </source>
</evidence>
<keyword evidence="5" id="KW-0274">FAD</keyword>
<name>A0A066W6B4_TILAU</name>
<evidence type="ECO:0000256" key="5">
    <source>
        <dbReference type="ARBA" id="ARBA00022827"/>
    </source>
</evidence>
<dbReference type="GeneID" id="25264340"/>
<dbReference type="Pfam" id="PF07156">
    <property type="entry name" value="Prenylcys_lyase"/>
    <property type="match status" value="1"/>
</dbReference>
<organism evidence="10 11">
    <name type="scientific">Tilletiaria anomala (strain ATCC 24038 / CBS 436.72 / UBC 951)</name>
    <dbReference type="NCBI Taxonomy" id="1037660"/>
    <lineage>
        <taxon>Eukaryota</taxon>
        <taxon>Fungi</taxon>
        <taxon>Dikarya</taxon>
        <taxon>Basidiomycota</taxon>
        <taxon>Ustilaginomycotina</taxon>
        <taxon>Exobasidiomycetes</taxon>
        <taxon>Georgefischeriales</taxon>
        <taxon>Tilletiariaceae</taxon>
        <taxon>Tilletiaria</taxon>
    </lineage>
</organism>
<dbReference type="PROSITE" id="PS51257">
    <property type="entry name" value="PROKAR_LIPOPROTEIN"/>
    <property type="match status" value="1"/>
</dbReference>
<sequence>MRILLCLAFTVLATGLACARDDGHQQQHQGIRVLDGPVPEFAARFIEHLDVDARPFTRGDNAESATNQLPWSADATPLYLEQSADERLGGDGTESDNAAARLASLCPPSGKRTRKIAVVGAGPSGSSAAFFLGQAQEKLRKDKKWRKRQEKEECEEELEIVVFEKEERVGGRATVVHPYDDPENYPAVELGASIFANVNRNMVRAAKRFNLPTSAHLGEEHGATSVWDGQQFVFENLDDGWWNSAKMLWRYGYSPMTTKNLVKDLTERFLNLYNAAWMHSTGVSKPKFSFPWRSIEEFAASLNFSELAAVSTLDHFYHETRISKLFVEEIVEAATRVNYGQNTDELHALGGGVSLAASGAAGVNGGNYQIFERMLDESGSKLRLGSHGRVTGIIKYKNVEDAVASGKVSAAAAMEQHWLEGSTKYYVGTVSNFGELYDAVFIAAPWQNAGITLLGADAHFPPIEYVHLHVTLAVTNTSSPRPEYFGRGQDEVMPKTVLTSKVSVRKDERKQGAKQDSLETILMNKSSVRKNDGKHYIEANSHPRLEFNSLNYIRKLPPRKARDGSFGAEEHLVKIFSADEISDEKLDELLGAGTVSWVLRKTWDAYPRLKPTREFPPLVADERLYYINALEPLISTMETSTISARNSAALLLQEWYGDEFIHGGTNCPNLTEADEGEIDQGDDDWAGWGCRSA</sequence>
<comment type="similarity">
    <text evidence="2">Belongs to the prenylcysteine oxidase family.</text>
</comment>
<dbReference type="AlphaFoldDB" id="A0A066W6B4"/>
<keyword evidence="3" id="KW-0285">Flavoprotein</keyword>
<dbReference type="STRING" id="1037660.A0A066W6B4"/>